<evidence type="ECO:0000313" key="1">
    <source>
        <dbReference type="EMBL" id="PYF05020.1"/>
    </source>
</evidence>
<dbReference type="OrthoDB" id="7851858at2"/>
<dbReference type="RefSeq" id="WP_110779656.1">
    <property type="nucleotide sequence ID" value="NZ_QJTI01000002.1"/>
</dbReference>
<protein>
    <submittedName>
        <fullName evidence="1">Uncharacterized protein</fullName>
    </submittedName>
</protein>
<sequence>MKREASFDLMGDRYQFDFKLCSPERGWAQIDTRQDAPYYGTWCNPTTREIVSYSEGDISRAWAENADDFKAELRRVVDWHRERGFFIGIDPITEPIRDALVELGFNGDLHEIWRKG</sequence>
<accession>A0A318TMD3</accession>
<reference evidence="1 2" key="1">
    <citation type="submission" date="2018-06" db="EMBL/GenBank/DDBJ databases">
        <title>Genomic Encyclopedia of Archaeal and Bacterial Type Strains, Phase II (KMG-II): from individual species to whole genera.</title>
        <authorList>
            <person name="Goeker M."/>
        </authorList>
    </citation>
    <scope>NUCLEOTIDE SEQUENCE [LARGE SCALE GENOMIC DNA]</scope>
    <source>
        <strain evidence="1 2">JCM 11668</strain>
    </source>
</reference>
<proteinExistence type="predicted"/>
<name>A0A318TMD3_9BRAD</name>
<organism evidence="1 2">
    <name type="scientific">Rhodopseudomonas faecalis</name>
    <dbReference type="NCBI Taxonomy" id="99655"/>
    <lineage>
        <taxon>Bacteria</taxon>
        <taxon>Pseudomonadati</taxon>
        <taxon>Pseudomonadota</taxon>
        <taxon>Alphaproteobacteria</taxon>
        <taxon>Hyphomicrobiales</taxon>
        <taxon>Nitrobacteraceae</taxon>
        <taxon>Rhodopseudomonas</taxon>
    </lineage>
</organism>
<dbReference type="Proteomes" id="UP000248148">
    <property type="component" value="Unassembled WGS sequence"/>
</dbReference>
<gene>
    <name evidence="1" type="ORF">BJ122_102246</name>
</gene>
<keyword evidence="2" id="KW-1185">Reference proteome</keyword>
<comment type="caution">
    <text evidence="1">The sequence shown here is derived from an EMBL/GenBank/DDBJ whole genome shotgun (WGS) entry which is preliminary data.</text>
</comment>
<dbReference type="EMBL" id="QJTI01000002">
    <property type="protein sequence ID" value="PYF05020.1"/>
    <property type="molecule type" value="Genomic_DNA"/>
</dbReference>
<dbReference type="AlphaFoldDB" id="A0A318TMD3"/>
<evidence type="ECO:0000313" key="2">
    <source>
        <dbReference type="Proteomes" id="UP000248148"/>
    </source>
</evidence>